<reference evidence="13" key="1">
    <citation type="journal article" date="2019" name="Int. J. Syst. Evol. Microbiol.">
        <title>The Global Catalogue of Microorganisms (GCM) 10K type strain sequencing project: providing services to taxonomists for standard genome sequencing and annotation.</title>
        <authorList>
            <consortium name="The Broad Institute Genomics Platform"/>
            <consortium name="The Broad Institute Genome Sequencing Center for Infectious Disease"/>
            <person name="Wu L."/>
            <person name="Ma J."/>
        </authorList>
    </citation>
    <scope>NUCLEOTIDE SEQUENCE [LARGE SCALE GENOMIC DNA]</scope>
    <source>
        <strain evidence="13">JCM 18053</strain>
    </source>
</reference>
<evidence type="ECO:0000256" key="9">
    <source>
        <dbReference type="ARBA" id="ARBA00023134"/>
    </source>
</evidence>
<keyword evidence="6 12" id="KW-0328">Glycosyltransferase</keyword>
<evidence type="ECO:0000313" key="12">
    <source>
        <dbReference type="EMBL" id="GAA5136011.1"/>
    </source>
</evidence>
<dbReference type="InterPro" id="IPR029057">
    <property type="entry name" value="PRTase-like"/>
</dbReference>
<dbReference type="GO" id="GO:0016757">
    <property type="term" value="F:glycosyltransferase activity"/>
    <property type="evidence" value="ECO:0007669"/>
    <property type="project" value="UniProtKB-KW"/>
</dbReference>
<evidence type="ECO:0000256" key="7">
    <source>
        <dbReference type="ARBA" id="ARBA00022679"/>
    </source>
</evidence>
<evidence type="ECO:0000256" key="10">
    <source>
        <dbReference type="NCBIfam" id="TIGR01091"/>
    </source>
</evidence>
<dbReference type="PANTHER" id="PTHR32315">
    <property type="entry name" value="ADENINE PHOSPHORIBOSYLTRANSFERASE"/>
    <property type="match status" value="1"/>
</dbReference>
<comment type="caution">
    <text evidence="12">The sequence shown here is derived from an EMBL/GenBank/DDBJ whole genome shotgun (WGS) entry which is preliminary data.</text>
</comment>
<dbReference type="RefSeq" id="WP_345735298.1">
    <property type="nucleotide sequence ID" value="NZ_BAABIA010000002.1"/>
</dbReference>
<name>A0ABP9P384_9BACT</name>
<comment type="cofactor">
    <cofactor evidence="1">
        <name>Mg(2+)</name>
        <dbReference type="ChEBI" id="CHEBI:18420"/>
    </cofactor>
</comment>
<keyword evidence="9" id="KW-0342">GTP-binding</keyword>
<sequence length="207" mass="22023">MDSPVVVSHPLAQIHLTEIRRVNTTCGQFRWHLQRLAEILFIEATRHLKTSAIRVQTPLAETEGAAFARPIVLVPILRAGLGLQEAILPLVPDAIVAHVGIARDEATAQPMPYYSKLPSVLAQADVFLLDPMLATGGSACSAVNQLKEAGATSITFICVVSCPHGLQAFAAQHPDVPVITAAVDDGLNDRCYIVPGLGDAGDRCFGT</sequence>
<dbReference type="NCBIfam" id="TIGR01091">
    <property type="entry name" value="upp"/>
    <property type="match status" value="1"/>
</dbReference>
<evidence type="ECO:0000256" key="6">
    <source>
        <dbReference type="ARBA" id="ARBA00022676"/>
    </source>
</evidence>
<comment type="pathway">
    <text evidence="2">Pyrimidine metabolism; UMP biosynthesis via salvage pathway; UMP from uracil: step 1/1.</text>
</comment>
<dbReference type="NCBIfam" id="NF001097">
    <property type="entry name" value="PRK00129.1"/>
    <property type="match status" value="1"/>
</dbReference>
<feature type="domain" description="Phosphoribosyltransferase" evidence="11">
    <location>
        <begin position="6"/>
        <end position="207"/>
    </location>
</feature>
<dbReference type="SUPFAM" id="SSF53271">
    <property type="entry name" value="PRTase-like"/>
    <property type="match status" value="1"/>
</dbReference>
<dbReference type="EMBL" id="BAABIA010000002">
    <property type="protein sequence ID" value="GAA5136011.1"/>
    <property type="molecule type" value="Genomic_DNA"/>
</dbReference>
<keyword evidence="7" id="KW-0808">Transferase</keyword>
<dbReference type="Gene3D" id="3.40.50.2020">
    <property type="match status" value="1"/>
</dbReference>
<dbReference type="PANTHER" id="PTHR32315:SF4">
    <property type="entry name" value="URACIL PHOSPHORIBOSYLTRANSFERASE, CHLOROPLASTIC"/>
    <property type="match status" value="1"/>
</dbReference>
<organism evidence="12 13">
    <name type="scientific">Prosthecobacter algae</name>
    <dbReference type="NCBI Taxonomy" id="1144682"/>
    <lineage>
        <taxon>Bacteria</taxon>
        <taxon>Pseudomonadati</taxon>
        <taxon>Verrucomicrobiota</taxon>
        <taxon>Verrucomicrobiia</taxon>
        <taxon>Verrucomicrobiales</taxon>
        <taxon>Verrucomicrobiaceae</taxon>
        <taxon>Prosthecobacter</taxon>
    </lineage>
</organism>
<dbReference type="EC" id="2.4.2.9" evidence="4 10"/>
<dbReference type="CDD" id="cd06223">
    <property type="entry name" value="PRTases_typeI"/>
    <property type="match status" value="1"/>
</dbReference>
<accession>A0ABP9P384</accession>
<protein>
    <recommendedName>
        <fullName evidence="4 10">Uracil phosphoribosyltransferase</fullName>
        <ecNumber evidence="4 10">2.4.2.9</ecNumber>
    </recommendedName>
</protein>
<evidence type="ECO:0000256" key="2">
    <source>
        <dbReference type="ARBA" id="ARBA00005180"/>
    </source>
</evidence>
<evidence type="ECO:0000256" key="5">
    <source>
        <dbReference type="ARBA" id="ARBA00022533"/>
    </source>
</evidence>
<evidence type="ECO:0000259" key="11">
    <source>
        <dbReference type="Pfam" id="PF14681"/>
    </source>
</evidence>
<keyword evidence="13" id="KW-1185">Reference proteome</keyword>
<dbReference type="InterPro" id="IPR005765">
    <property type="entry name" value="UPRT"/>
</dbReference>
<dbReference type="Pfam" id="PF14681">
    <property type="entry name" value="UPRTase"/>
    <property type="match status" value="1"/>
</dbReference>
<keyword evidence="8" id="KW-0547">Nucleotide-binding</keyword>
<comment type="similarity">
    <text evidence="3">Belongs to the UPRTase family.</text>
</comment>
<evidence type="ECO:0000256" key="3">
    <source>
        <dbReference type="ARBA" id="ARBA00009516"/>
    </source>
</evidence>
<gene>
    <name evidence="12" type="primary">upp</name>
    <name evidence="12" type="ORF">GCM10023213_10300</name>
</gene>
<evidence type="ECO:0000313" key="13">
    <source>
        <dbReference type="Proteomes" id="UP001499852"/>
    </source>
</evidence>
<evidence type="ECO:0000256" key="4">
    <source>
        <dbReference type="ARBA" id="ARBA00011894"/>
    </source>
</evidence>
<keyword evidence="5" id="KW-0021">Allosteric enzyme</keyword>
<evidence type="ECO:0000256" key="1">
    <source>
        <dbReference type="ARBA" id="ARBA00001946"/>
    </source>
</evidence>
<dbReference type="Proteomes" id="UP001499852">
    <property type="component" value="Unassembled WGS sequence"/>
</dbReference>
<dbReference type="InterPro" id="IPR000836">
    <property type="entry name" value="PRTase_dom"/>
</dbReference>
<dbReference type="InterPro" id="IPR050054">
    <property type="entry name" value="UPRTase/APRTase"/>
</dbReference>
<evidence type="ECO:0000256" key="8">
    <source>
        <dbReference type="ARBA" id="ARBA00022741"/>
    </source>
</evidence>
<proteinExistence type="inferred from homology"/>